<proteinExistence type="predicted"/>
<dbReference type="Proteomes" id="UP000260823">
    <property type="component" value="Unassembled WGS sequence"/>
</dbReference>
<dbReference type="RefSeq" id="WP_117383676.1">
    <property type="nucleotide sequence ID" value="NZ_QWDE01000002.1"/>
</dbReference>
<evidence type="ECO:0000313" key="2">
    <source>
        <dbReference type="EMBL" id="RFZ83201.1"/>
    </source>
</evidence>
<sequence length="79" mass="8548">MSDPKNKAPKQDANFDNNVESNQQDAVTNTEESNKVVNQDNVVADTEAIETTLSDSEPSTALNADHAITNNDDAGSRVW</sequence>
<accession>A0A3E2NQI6</accession>
<protein>
    <submittedName>
        <fullName evidence="2">Uncharacterized protein</fullName>
    </submittedName>
</protein>
<comment type="caution">
    <text evidence="2">The sequence shown here is derived from an EMBL/GenBank/DDBJ whole genome shotgun (WGS) entry which is preliminary data.</text>
</comment>
<feature type="compositionally biased region" description="Polar residues" evidence="1">
    <location>
        <begin position="14"/>
        <end position="41"/>
    </location>
</feature>
<feature type="compositionally biased region" description="Polar residues" evidence="1">
    <location>
        <begin position="49"/>
        <end position="73"/>
    </location>
</feature>
<feature type="compositionally biased region" description="Basic and acidic residues" evidence="1">
    <location>
        <begin position="1"/>
        <end position="10"/>
    </location>
</feature>
<evidence type="ECO:0000256" key="1">
    <source>
        <dbReference type="SAM" id="MobiDB-lite"/>
    </source>
</evidence>
<feature type="region of interest" description="Disordered" evidence="1">
    <location>
        <begin position="1"/>
        <end position="79"/>
    </location>
</feature>
<name>A0A3E2NQI6_9SPHI</name>
<dbReference type="OrthoDB" id="798948at2"/>
<organism evidence="2 3">
    <name type="scientific">Mucilaginibacter terrenus</name>
    <dbReference type="NCBI Taxonomy" id="2482727"/>
    <lineage>
        <taxon>Bacteria</taxon>
        <taxon>Pseudomonadati</taxon>
        <taxon>Bacteroidota</taxon>
        <taxon>Sphingobacteriia</taxon>
        <taxon>Sphingobacteriales</taxon>
        <taxon>Sphingobacteriaceae</taxon>
        <taxon>Mucilaginibacter</taxon>
    </lineage>
</organism>
<dbReference type="AlphaFoldDB" id="A0A3E2NQI6"/>
<evidence type="ECO:0000313" key="3">
    <source>
        <dbReference type="Proteomes" id="UP000260823"/>
    </source>
</evidence>
<reference evidence="2 3" key="1">
    <citation type="submission" date="2018-08" db="EMBL/GenBank/DDBJ databases">
        <title>Mucilaginibacter terrae sp. nov., isolated from manganese diggings.</title>
        <authorList>
            <person name="Huang Y."/>
            <person name="Zhou Z."/>
        </authorList>
    </citation>
    <scope>NUCLEOTIDE SEQUENCE [LARGE SCALE GENOMIC DNA]</scope>
    <source>
        <strain evidence="2 3">ZH6</strain>
    </source>
</reference>
<gene>
    <name evidence="2" type="ORF">DYU05_13750</name>
</gene>
<dbReference type="EMBL" id="QWDE01000002">
    <property type="protein sequence ID" value="RFZ83201.1"/>
    <property type="molecule type" value="Genomic_DNA"/>
</dbReference>
<keyword evidence="3" id="KW-1185">Reference proteome</keyword>